<evidence type="ECO:0000313" key="2">
    <source>
        <dbReference type="Proteomes" id="UP000053660"/>
    </source>
</evidence>
<keyword evidence="2" id="KW-1185">Reference proteome</keyword>
<dbReference type="AlphaFoldDB" id="A0A0B1RZE8"/>
<dbReference type="OrthoDB" id="5860734at2759"/>
<proteinExistence type="predicted"/>
<sequence length="105" mass="11611">MGYMNSSESLLSLVRPELGSLACREDYRSSLPPILLALAIWLSKSNFELPENAETWPDNRRGSRRHLMIGIAVEALCSRTTYADDHSVQSCVRAVQHCCSVNGAS</sequence>
<accession>A0A0B1RZE8</accession>
<protein>
    <submittedName>
        <fullName evidence="1">Uncharacterized protein</fullName>
    </submittedName>
</protein>
<gene>
    <name evidence="1" type="ORF">OESDEN_24040</name>
</gene>
<dbReference type="EMBL" id="KN611852">
    <property type="protein sequence ID" value="KHJ76340.1"/>
    <property type="molecule type" value="Genomic_DNA"/>
</dbReference>
<reference evidence="1 2" key="1">
    <citation type="submission" date="2014-03" db="EMBL/GenBank/DDBJ databases">
        <title>Draft genome of the hookworm Oesophagostomum dentatum.</title>
        <authorList>
            <person name="Mitreva M."/>
        </authorList>
    </citation>
    <scope>NUCLEOTIDE SEQUENCE [LARGE SCALE GENOMIC DNA]</scope>
    <source>
        <strain evidence="1 2">OD-Hann</strain>
    </source>
</reference>
<dbReference type="Pfam" id="PF25468">
    <property type="entry name" value="HEAT_HEATR5A"/>
    <property type="match status" value="1"/>
</dbReference>
<dbReference type="Proteomes" id="UP000053660">
    <property type="component" value="Unassembled WGS sequence"/>
</dbReference>
<name>A0A0B1RZE8_OESDE</name>
<evidence type="ECO:0000313" key="1">
    <source>
        <dbReference type="EMBL" id="KHJ76340.1"/>
    </source>
</evidence>
<organism evidence="1 2">
    <name type="scientific">Oesophagostomum dentatum</name>
    <name type="common">Nodular worm</name>
    <dbReference type="NCBI Taxonomy" id="61180"/>
    <lineage>
        <taxon>Eukaryota</taxon>
        <taxon>Metazoa</taxon>
        <taxon>Ecdysozoa</taxon>
        <taxon>Nematoda</taxon>
        <taxon>Chromadorea</taxon>
        <taxon>Rhabditida</taxon>
        <taxon>Rhabditina</taxon>
        <taxon>Rhabditomorpha</taxon>
        <taxon>Strongyloidea</taxon>
        <taxon>Strongylidae</taxon>
        <taxon>Oesophagostomum</taxon>
    </lineage>
</organism>